<protein>
    <recommendedName>
        <fullName evidence="6">Centrosomal protein of 131 kDa</fullName>
    </recommendedName>
</protein>
<dbReference type="PANTHER" id="PTHR31540:SF1">
    <property type="entry name" value="CENTROSOMAL PROTEIN OF 131 KDA"/>
    <property type="match status" value="1"/>
</dbReference>
<dbReference type="PANTHER" id="PTHR31540">
    <property type="entry name" value="CENTROSOMAL PROTEIN OF 131 KDA"/>
    <property type="match status" value="1"/>
</dbReference>
<feature type="compositionally biased region" description="Polar residues" evidence="2">
    <location>
        <begin position="452"/>
        <end position="462"/>
    </location>
</feature>
<feature type="region of interest" description="Disordered" evidence="2">
    <location>
        <begin position="452"/>
        <end position="504"/>
    </location>
</feature>
<feature type="region of interest" description="Disordered" evidence="2">
    <location>
        <begin position="383"/>
        <end position="414"/>
    </location>
</feature>
<organism evidence="3">
    <name type="scientific">Guillardia theta (strain CCMP2712)</name>
    <name type="common">Cryptophyte</name>
    <dbReference type="NCBI Taxonomy" id="905079"/>
    <lineage>
        <taxon>Eukaryota</taxon>
        <taxon>Cryptophyceae</taxon>
        <taxon>Pyrenomonadales</taxon>
        <taxon>Geminigeraceae</taxon>
        <taxon>Guillardia</taxon>
    </lineage>
</organism>
<keyword evidence="1" id="KW-0175">Coiled coil</keyword>
<dbReference type="GO" id="GO:0035735">
    <property type="term" value="P:intraciliary transport involved in cilium assembly"/>
    <property type="evidence" value="ECO:0007669"/>
    <property type="project" value="InterPro"/>
</dbReference>
<evidence type="ECO:0008006" key="6">
    <source>
        <dbReference type="Google" id="ProtNLM"/>
    </source>
</evidence>
<dbReference type="HOGENOM" id="CLU_305997_0_0_1"/>
<accession>L1K305</accession>
<sequence length="969" mass="112791">MVVPHVPFPKSTSKPLGLHARDSAELRRQPLSSMRRDVKKAADKPLLKPLNDTRAKSQGMPKDDFPTEGENDSDFKSFGELEDNYDDDEEFLVEDCVAASSKASTCYENDSGAQSSSYSQKYVSEETSGQSFPAGPNYEISQDRSENRKFRGYLAARAEHGKRRVLSAVKIQRWYRKILSNAQKECRASIKLLLKERLQKQESEKTRDDSRARQMEKDKKKCSIDRAEKQKQEREVQVERALMRLKAEMKLDFDKSEGVDANTAARDEDSHSQPQNSLDQSLEKLRMLSECPKVEDDDFKEDGNQQEIQHDFKDDDDSFFLDNASIHDSDRPLSQSSSPLKHENVVNHDATLQSASSILGEPSEKAEFSHELSASMMDTKHHETTISFSDEKHQNDVQEYTSKRPKGSPAGYQREFHVKTEELDREIDDLRCSILSYLDSVDQDTTIHDSQDLNLSVRSSPAKQYISKVQPRSDEPRSPKRSGRETPSSPSATKEMQSLASNNQANLANQVYSEVKAKMASMKVELHQNQKTIQELKASLQRQREAERMLKEEHQKTVQSQLSLQREEYENQVKRQLSFIEQLVNDKEGLSLKCEDMANEFSLLKKKYEDNIKELESKHERNLKKQRESIMVSEKIRRENWMQEKSKEIKELTVKGLQPEIERILSKHKTEVKRMEEMNAEELKRQRVNLQELHEQAVSDLRDRMLAEREKAVEREREIASNRLREQNERFDQQLQAQRIRMTEDMAQERERMESAHKSERQRIENMYGMQVMDDSRKLAVAQREWSEKEQELQRKHAAELGKNLKMTDKMEKERKQAEALAFKEMERQRDEEIELVILRLEEEAETVKGKLKIEMEGKIAQVTESYQQQVKEAKEAEKEIMDKYLSLFKQHSTVDERLRANNERVLELEDEVARKAQAVARAENALKQAEIDEEAKIQEIRIEYNKKLGLMQEMMKELEVACRCRLPS</sequence>
<feature type="compositionally biased region" description="Polar residues" evidence="2">
    <location>
        <begin position="485"/>
        <end position="496"/>
    </location>
</feature>
<reference evidence="5" key="2">
    <citation type="submission" date="2012-11" db="EMBL/GenBank/DDBJ databases">
        <authorList>
            <person name="Kuo A."/>
            <person name="Curtis B.A."/>
            <person name="Tanifuji G."/>
            <person name="Burki F."/>
            <person name="Gruber A."/>
            <person name="Irimia M."/>
            <person name="Maruyama S."/>
            <person name="Arias M.C."/>
            <person name="Ball S.G."/>
            <person name="Gile G.H."/>
            <person name="Hirakawa Y."/>
            <person name="Hopkins J.F."/>
            <person name="Rensing S.A."/>
            <person name="Schmutz J."/>
            <person name="Symeonidi A."/>
            <person name="Elias M."/>
            <person name="Eveleigh R.J."/>
            <person name="Herman E.K."/>
            <person name="Klute M.J."/>
            <person name="Nakayama T."/>
            <person name="Obornik M."/>
            <person name="Reyes-Prieto A."/>
            <person name="Armbrust E.V."/>
            <person name="Aves S.J."/>
            <person name="Beiko R.G."/>
            <person name="Coutinho P."/>
            <person name="Dacks J.B."/>
            <person name="Durnford D.G."/>
            <person name="Fast N.M."/>
            <person name="Green B.R."/>
            <person name="Grisdale C."/>
            <person name="Hempe F."/>
            <person name="Henrissat B."/>
            <person name="Hoppner M.P."/>
            <person name="Ishida K.-I."/>
            <person name="Kim E."/>
            <person name="Koreny L."/>
            <person name="Kroth P.G."/>
            <person name="Liu Y."/>
            <person name="Malik S.-B."/>
            <person name="Maier U.G."/>
            <person name="McRose D."/>
            <person name="Mock T."/>
            <person name="Neilson J.A."/>
            <person name="Onodera N.T."/>
            <person name="Poole A.M."/>
            <person name="Pritham E.J."/>
            <person name="Richards T.A."/>
            <person name="Rocap G."/>
            <person name="Roy S.W."/>
            <person name="Sarai C."/>
            <person name="Schaack S."/>
            <person name="Shirato S."/>
            <person name="Slamovits C.H."/>
            <person name="Spencer D.F."/>
            <person name="Suzuki S."/>
            <person name="Worden A.Z."/>
            <person name="Zauner S."/>
            <person name="Barry K."/>
            <person name="Bell C."/>
            <person name="Bharti A.K."/>
            <person name="Crow J.A."/>
            <person name="Grimwood J."/>
            <person name="Kramer R."/>
            <person name="Lindquist E."/>
            <person name="Lucas S."/>
            <person name="Salamov A."/>
            <person name="McFadden G.I."/>
            <person name="Lane C.E."/>
            <person name="Keeling P.J."/>
            <person name="Gray M.W."/>
            <person name="Grigoriev I.V."/>
            <person name="Archibald J.M."/>
        </authorList>
    </citation>
    <scope>NUCLEOTIDE SEQUENCE</scope>
    <source>
        <strain evidence="5">CCMP2712</strain>
    </source>
</reference>
<evidence type="ECO:0000256" key="1">
    <source>
        <dbReference type="SAM" id="Coils"/>
    </source>
</evidence>
<dbReference type="Proteomes" id="UP000011087">
    <property type="component" value="Unassembled WGS sequence"/>
</dbReference>
<feature type="coiled-coil region" evidence="1">
    <location>
        <begin position="519"/>
        <end position="625"/>
    </location>
</feature>
<dbReference type="PaxDb" id="55529-EKX54989"/>
<dbReference type="eggNOG" id="ENOG502QT0Q">
    <property type="taxonomic scope" value="Eukaryota"/>
</dbReference>
<evidence type="ECO:0000313" key="4">
    <source>
        <dbReference type="EnsemblProtists" id="EKX54989"/>
    </source>
</evidence>
<dbReference type="OrthoDB" id="197735at2759"/>
<dbReference type="KEGG" id="gtt:GUITHDRAFT_131948"/>
<feature type="compositionally biased region" description="Basic and acidic residues" evidence="2">
    <location>
        <begin position="471"/>
        <end position="484"/>
    </location>
</feature>
<feature type="coiled-coil region" evidence="1">
    <location>
        <begin position="665"/>
        <end position="741"/>
    </location>
</feature>
<feature type="region of interest" description="Disordered" evidence="2">
    <location>
        <begin position="256"/>
        <end position="281"/>
    </location>
</feature>
<dbReference type="AlphaFoldDB" id="L1K305"/>
<feature type="region of interest" description="Disordered" evidence="2">
    <location>
        <begin position="1"/>
        <end position="81"/>
    </location>
</feature>
<name>L1K305_GUITC</name>
<dbReference type="STRING" id="905079.L1K305"/>
<feature type="coiled-coil region" evidence="1">
    <location>
        <begin position="860"/>
        <end position="940"/>
    </location>
</feature>
<evidence type="ECO:0000256" key="2">
    <source>
        <dbReference type="SAM" id="MobiDB-lite"/>
    </source>
</evidence>
<dbReference type="EnsemblProtists" id="EKX54989">
    <property type="protein sequence ID" value="EKX54989"/>
    <property type="gene ID" value="GUITHDRAFT_131948"/>
</dbReference>
<dbReference type="EMBL" id="JH992966">
    <property type="protein sequence ID" value="EKX54989.1"/>
    <property type="molecule type" value="Genomic_DNA"/>
</dbReference>
<gene>
    <name evidence="3" type="ORF">GUITHDRAFT_131948</name>
</gene>
<reference evidence="3 5" key="1">
    <citation type="journal article" date="2012" name="Nature">
        <title>Algal genomes reveal evolutionary mosaicism and the fate of nucleomorphs.</title>
        <authorList>
            <consortium name="DOE Joint Genome Institute"/>
            <person name="Curtis B.A."/>
            <person name="Tanifuji G."/>
            <person name="Burki F."/>
            <person name="Gruber A."/>
            <person name="Irimia M."/>
            <person name="Maruyama S."/>
            <person name="Arias M.C."/>
            <person name="Ball S.G."/>
            <person name="Gile G.H."/>
            <person name="Hirakawa Y."/>
            <person name="Hopkins J.F."/>
            <person name="Kuo A."/>
            <person name="Rensing S.A."/>
            <person name="Schmutz J."/>
            <person name="Symeonidi A."/>
            <person name="Elias M."/>
            <person name="Eveleigh R.J."/>
            <person name="Herman E.K."/>
            <person name="Klute M.J."/>
            <person name="Nakayama T."/>
            <person name="Obornik M."/>
            <person name="Reyes-Prieto A."/>
            <person name="Armbrust E.V."/>
            <person name="Aves S.J."/>
            <person name="Beiko R.G."/>
            <person name="Coutinho P."/>
            <person name="Dacks J.B."/>
            <person name="Durnford D.G."/>
            <person name="Fast N.M."/>
            <person name="Green B.R."/>
            <person name="Grisdale C.J."/>
            <person name="Hempel F."/>
            <person name="Henrissat B."/>
            <person name="Hoppner M.P."/>
            <person name="Ishida K."/>
            <person name="Kim E."/>
            <person name="Koreny L."/>
            <person name="Kroth P.G."/>
            <person name="Liu Y."/>
            <person name="Malik S.B."/>
            <person name="Maier U.G."/>
            <person name="McRose D."/>
            <person name="Mock T."/>
            <person name="Neilson J.A."/>
            <person name="Onodera N.T."/>
            <person name="Poole A.M."/>
            <person name="Pritham E.J."/>
            <person name="Richards T.A."/>
            <person name="Rocap G."/>
            <person name="Roy S.W."/>
            <person name="Sarai C."/>
            <person name="Schaack S."/>
            <person name="Shirato S."/>
            <person name="Slamovits C.H."/>
            <person name="Spencer D.F."/>
            <person name="Suzuki S."/>
            <person name="Worden A.Z."/>
            <person name="Zauner S."/>
            <person name="Barry K."/>
            <person name="Bell C."/>
            <person name="Bharti A.K."/>
            <person name="Crow J.A."/>
            <person name="Grimwood J."/>
            <person name="Kramer R."/>
            <person name="Lindquist E."/>
            <person name="Lucas S."/>
            <person name="Salamov A."/>
            <person name="McFadden G.I."/>
            <person name="Lane C.E."/>
            <person name="Keeling P.J."/>
            <person name="Gray M.W."/>
            <person name="Grigoriev I.V."/>
            <person name="Archibald J.M."/>
        </authorList>
    </citation>
    <scope>NUCLEOTIDE SEQUENCE</scope>
    <source>
        <strain evidence="3 5">CCMP2712</strain>
    </source>
</reference>
<dbReference type="InterPro" id="IPR030465">
    <property type="entry name" value="CEP131"/>
</dbReference>
<proteinExistence type="predicted"/>
<dbReference type="OMA" id="RESVREC"/>
<feature type="region of interest" description="Disordered" evidence="2">
    <location>
        <begin position="199"/>
        <end position="236"/>
    </location>
</feature>
<feature type="compositionally biased region" description="Polar residues" evidence="2">
    <location>
        <begin position="104"/>
        <end position="131"/>
    </location>
</feature>
<dbReference type="RefSeq" id="XP_005841969.1">
    <property type="nucleotide sequence ID" value="XM_005841912.1"/>
</dbReference>
<feature type="region of interest" description="Disordered" evidence="2">
    <location>
        <begin position="311"/>
        <end position="342"/>
    </location>
</feature>
<feature type="region of interest" description="Disordered" evidence="2">
    <location>
        <begin position="104"/>
        <end position="146"/>
    </location>
</feature>
<dbReference type="GO" id="GO:0005929">
    <property type="term" value="C:cilium"/>
    <property type="evidence" value="ECO:0007669"/>
    <property type="project" value="GOC"/>
</dbReference>
<reference evidence="4" key="3">
    <citation type="submission" date="2016-03" db="UniProtKB">
        <authorList>
            <consortium name="EnsemblProtists"/>
        </authorList>
    </citation>
    <scope>IDENTIFICATION</scope>
</reference>
<feature type="compositionally biased region" description="Basic and acidic residues" evidence="2">
    <location>
        <begin position="19"/>
        <end position="65"/>
    </location>
</feature>
<feature type="compositionally biased region" description="Basic and acidic residues" evidence="2">
    <location>
        <begin position="383"/>
        <end position="396"/>
    </location>
</feature>
<keyword evidence="5" id="KW-1185">Reference proteome</keyword>
<evidence type="ECO:0000313" key="5">
    <source>
        <dbReference type="Proteomes" id="UP000011087"/>
    </source>
</evidence>
<dbReference type="GeneID" id="17311590"/>
<evidence type="ECO:0000313" key="3">
    <source>
        <dbReference type="EMBL" id="EKX54989.1"/>
    </source>
</evidence>